<proteinExistence type="predicted"/>
<evidence type="ECO:0000313" key="1">
    <source>
        <dbReference type="EMBL" id="ASV73139.1"/>
    </source>
</evidence>
<dbReference type="AlphaFoldDB" id="A0A286RB33"/>
<name>A0A286RB33_9BACT</name>
<gene>
    <name evidence="1" type="ORF">THTE_0537</name>
</gene>
<dbReference type="Proteomes" id="UP000215086">
    <property type="component" value="Chromosome"/>
</dbReference>
<evidence type="ECO:0000313" key="2">
    <source>
        <dbReference type="Proteomes" id="UP000215086"/>
    </source>
</evidence>
<keyword evidence="2" id="KW-1185">Reference proteome</keyword>
<sequence>MNELFAWDLPEDFADGCQTITYWRRGRPPGVTVPGAICRPVSPTRIDRRNGWAGADAVWHIPEGRLPGPARPGDVLQDATGGRWTVLVVSAAATGRLVLWTRDWAASFSAAQSADVEVAETTQGPDGEPVIHWRPYLTGVPIQFHSSQSQTPNAEGQTPTYRVLVAAELPSRTLRLKTSAGVLYWVDRVERPGLPGHPAVLYVHPITQDVS</sequence>
<protein>
    <submittedName>
        <fullName evidence="1">Uncharacterized protein</fullName>
    </submittedName>
</protein>
<dbReference type="EMBL" id="CP018477">
    <property type="protein sequence ID" value="ASV73139.1"/>
    <property type="molecule type" value="Genomic_DNA"/>
</dbReference>
<dbReference type="RefSeq" id="WP_095413835.1">
    <property type="nucleotide sequence ID" value="NZ_CP018477.1"/>
</dbReference>
<dbReference type="KEGG" id="ttf:THTE_0537"/>
<reference evidence="1 2" key="1">
    <citation type="journal article" name="Front. Microbiol.">
        <title>Sugar Metabolism of the First Thermophilic Planctomycete Thermogutta terrifontis: Comparative Genomic and Transcriptomic Approaches.</title>
        <authorList>
            <person name="Elcheninov A.G."/>
            <person name="Menzel P."/>
            <person name="Gudbergsdottir S.R."/>
            <person name="Slesarev A.I."/>
            <person name="Kadnikov V.V."/>
            <person name="Krogh A."/>
            <person name="Bonch-Osmolovskaya E.A."/>
            <person name="Peng X."/>
            <person name="Kublanov I.V."/>
        </authorList>
    </citation>
    <scope>NUCLEOTIDE SEQUENCE [LARGE SCALE GENOMIC DNA]</scope>
    <source>
        <strain evidence="1 2">R1</strain>
    </source>
</reference>
<organism evidence="1 2">
    <name type="scientific">Thermogutta terrifontis</name>
    <dbReference type="NCBI Taxonomy" id="1331910"/>
    <lineage>
        <taxon>Bacteria</taxon>
        <taxon>Pseudomonadati</taxon>
        <taxon>Planctomycetota</taxon>
        <taxon>Planctomycetia</taxon>
        <taxon>Pirellulales</taxon>
        <taxon>Thermoguttaceae</taxon>
        <taxon>Thermogutta</taxon>
    </lineage>
</organism>
<accession>A0A286RB33</accession>